<evidence type="ECO:0000313" key="1">
    <source>
        <dbReference type="EMBL" id="GAS88407.1"/>
    </source>
</evidence>
<dbReference type="EMBL" id="BCSX01000022">
    <property type="protein sequence ID" value="GAS88407.1"/>
    <property type="molecule type" value="Genomic_DNA"/>
</dbReference>
<dbReference type="InterPro" id="IPR021352">
    <property type="entry name" value="DUF2971"/>
</dbReference>
<dbReference type="RefSeq" id="WP_062829031.1">
    <property type="nucleotide sequence ID" value="NZ_BCSX01000022.1"/>
</dbReference>
<reference evidence="2" key="2">
    <citation type="submission" date="2016-02" db="EMBL/GenBank/DDBJ databases">
        <title>Draft genome sequence of five rapidly growing Mycobacterium species.</title>
        <authorList>
            <person name="Katahira K."/>
            <person name="Gotou Y."/>
            <person name="Iida K."/>
            <person name="Ogura Y."/>
            <person name="Hayashi T."/>
        </authorList>
    </citation>
    <scope>NUCLEOTIDE SEQUENCE [LARGE SCALE GENOMIC DNA]</scope>
    <source>
        <strain evidence="2">JCM15654</strain>
    </source>
</reference>
<dbReference type="OrthoDB" id="1095921at2"/>
<organism evidence="1 2">
    <name type="scientific">Mycolicibacterium brisbanense</name>
    <dbReference type="NCBI Taxonomy" id="146020"/>
    <lineage>
        <taxon>Bacteria</taxon>
        <taxon>Bacillati</taxon>
        <taxon>Actinomycetota</taxon>
        <taxon>Actinomycetes</taxon>
        <taxon>Mycobacteriales</taxon>
        <taxon>Mycobacteriaceae</taxon>
        <taxon>Mycolicibacterium</taxon>
    </lineage>
</organism>
<reference evidence="2" key="1">
    <citation type="journal article" date="2016" name="Genome Announc.">
        <title>Draft Genome Sequences of Five Rapidly Growing Mycobacterium Species, M. thermoresistibile, M. fortuitum subsp. acetamidolyticum, M. canariasense, M. brisbanense, and M. novocastrense.</title>
        <authorList>
            <person name="Katahira K."/>
            <person name="Ogura Y."/>
            <person name="Gotoh Y."/>
            <person name="Hayashi T."/>
        </authorList>
    </citation>
    <scope>NUCLEOTIDE SEQUENCE [LARGE SCALE GENOMIC DNA]</scope>
    <source>
        <strain evidence="2">JCM15654</strain>
    </source>
</reference>
<evidence type="ECO:0008006" key="3">
    <source>
        <dbReference type="Google" id="ProtNLM"/>
    </source>
</evidence>
<evidence type="ECO:0000313" key="2">
    <source>
        <dbReference type="Proteomes" id="UP000069620"/>
    </source>
</evidence>
<accession>A0A100VYK9</accession>
<dbReference type="AlphaFoldDB" id="A0A100VYK9"/>
<comment type="caution">
    <text evidence="1">The sequence shown here is derived from an EMBL/GenBank/DDBJ whole genome shotgun (WGS) entry which is preliminary data.</text>
</comment>
<sequence length="335" mass="36389">MTIDPPFLGQSFPITWLFDSRVYARAASDNHPPILYHYTDENGLRGIVSPPSWDIDHPGFGLAAQLWATDVRYMNDAKELLFGAERFVERFRAAAADASTPRKLADAMSRLADVFDETDVLRWNLRCFAACFSDSPDLVNQWQGYARTGGYAIGFPWDALAEQTYALHPAATAAGTTAQSVGLRKMGYDAPAADSLAASSIAGMRHAYSAEGSFVRSMIEDGSGGGLLYMASIVLSDLACVKHGAFQHEREWRLFALSEPGYPSKTRQSGVPYLEMAVNVDDADGSNPQTSPTIASLVVGPGHDQASRIVFARDLLAQRGHNPDVVVGYDGPYRG</sequence>
<dbReference type="Pfam" id="PF11185">
    <property type="entry name" value="DUF2971"/>
    <property type="match status" value="1"/>
</dbReference>
<protein>
    <recommendedName>
        <fullName evidence="3">DUF2971 domain-containing protein</fullName>
    </recommendedName>
</protein>
<proteinExistence type="predicted"/>
<gene>
    <name evidence="1" type="ORF">RMCB_2503</name>
</gene>
<keyword evidence="2" id="KW-1185">Reference proteome</keyword>
<name>A0A100VYK9_9MYCO</name>
<dbReference type="Proteomes" id="UP000069620">
    <property type="component" value="Unassembled WGS sequence"/>
</dbReference>